<evidence type="ECO:0000313" key="2">
    <source>
        <dbReference type="Proteomes" id="UP000595691"/>
    </source>
</evidence>
<dbReference type="InterPro" id="IPR016181">
    <property type="entry name" value="Acyl_CoA_acyltransferase"/>
</dbReference>
<evidence type="ECO:0008006" key="3">
    <source>
        <dbReference type="Google" id="ProtNLM"/>
    </source>
</evidence>
<keyword evidence="2" id="KW-1185">Reference proteome</keyword>
<name>A0ABX7E3J7_9BACI</name>
<dbReference type="EMBL" id="CP065425">
    <property type="protein sequence ID" value="QQZ10278.1"/>
    <property type="molecule type" value="Genomic_DNA"/>
</dbReference>
<proteinExistence type="predicted"/>
<dbReference type="Proteomes" id="UP000595691">
    <property type="component" value="Chromosome"/>
</dbReference>
<organism evidence="1 2">
    <name type="scientific">Heyndrickxia vini</name>
    <dbReference type="NCBI Taxonomy" id="1476025"/>
    <lineage>
        <taxon>Bacteria</taxon>
        <taxon>Bacillati</taxon>
        <taxon>Bacillota</taxon>
        <taxon>Bacilli</taxon>
        <taxon>Bacillales</taxon>
        <taxon>Bacillaceae</taxon>
        <taxon>Heyndrickxia</taxon>
    </lineage>
</organism>
<reference evidence="1 2" key="1">
    <citation type="submission" date="2020-11" db="EMBL/GenBank/DDBJ databases">
        <title>Taxonomic evaluation of the Bacillus sporothermodurans group of bacteria based on whole genome sequences.</title>
        <authorList>
            <person name="Fiedler G."/>
            <person name="Herbstmann A.-D."/>
            <person name="Doll E."/>
            <person name="Wenning M."/>
            <person name="Brinks E."/>
            <person name="Kabisch J."/>
            <person name="Breitenwieser F."/>
            <person name="Lappann M."/>
            <person name="Boehnlein C."/>
            <person name="Franz C."/>
        </authorList>
    </citation>
    <scope>NUCLEOTIDE SEQUENCE [LARGE SCALE GENOMIC DNA]</scope>
    <source>
        <strain evidence="1 2">JCM 19841</strain>
    </source>
</reference>
<evidence type="ECO:0000313" key="1">
    <source>
        <dbReference type="EMBL" id="QQZ10278.1"/>
    </source>
</evidence>
<protein>
    <recommendedName>
        <fullName evidence="3">N-acetyltransferase domain-containing protein</fullName>
    </recommendedName>
</protein>
<sequence length="368" mass="42990">MDIRFFKLNETKQLQKGINDIWANNHIFFKEERLLKYMFHDNPSRHLITKDGCFSFLGAWENNNLIGLLGILPFALNIQGKRDFGFSLTNWIVSPEYRTTGAGLALLKKVQSLNPSIILSLGINENVANLYRVMRWNVLNDCPRWIGIINKEKTNELLLNGNSNSLRYWNEVNAVQIKSSYKVSEVIEIDEQTWNNFYWNIFAKESVGFVRDYLFLKWRYFNHPYFKYRVLICKDQNENYKGIAIVRVEEIINSEKIGRIVEFIASDQDSAISLANSIINLDKEILFFDFYCFSSISSWGLEAVGFKRVLKSENEKLVVPSRFHPIDYTVTNLMSSMFINSNVTKKMNIIKDNLWYVTKGDSDQDRPN</sequence>
<dbReference type="SUPFAM" id="SSF55729">
    <property type="entry name" value="Acyl-CoA N-acyltransferases (Nat)"/>
    <property type="match status" value="1"/>
</dbReference>
<accession>A0ABX7E3J7</accession>
<dbReference type="Gene3D" id="3.40.630.30">
    <property type="match status" value="1"/>
</dbReference>
<dbReference type="RefSeq" id="WP_202779224.1">
    <property type="nucleotide sequence ID" value="NZ_CP065425.1"/>
</dbReference>
<gene>
    <name evidence="1" type="ORF">I5776_04800</name>
</gene>